<keyword evidence="2" id="KW-1185">Reference proteome</keyword>
<dbReference type="Proteomes" id="UP001054945">
    <property type="component" value="Unassembled WGS sequence"/>
</dbReference>
<reference evidence="1 2" key="1">
    <citation type="submission" date="2021-06" db="EMBL/GenBank/DDBJ databases">
        <title>Caerostris extrusa draft genome.</title>
        <authorList>
            <person name="Kono N."/>
            <person name="Arakawa K."/>
        </authorList>
    </citation>
    <scope>NUCLEOTIDE SEQUENCE [LARGE SCALE GENOMIC DNA]</scope>
</reference>
<sequence>MKRRPEILSLYDILIPHPDLKPFTSANHSGQNDPYFLLYSWRSQELYSDTFSALHPKSLVGGDLANVNLNIVCPSGFVATLLLTPH</sequence>
<accession>A0AAV4TB14</accession>
<comment type="caution">
    <text evidence="1">The sequence shown here is derived from an EMBL/GenBank/DDBJ whole genome shotgun (WGS) entry which is preliminary data.</text>
</comment>
<evidence type="ECO:0000313" key="1">
    <source>
        <dbReference type="EMBL" id="GIY42636.1"/>
    </source>
</evidence>
<dbReference type="EMBL" id="BPLR01010876">
    <property type="protein sequence ID" value="GIY42636.1"/>
    <property type="molecule type" value="Genomic_DNA"/>
</dbReference>
<organism evidence="1 2">
    <name type="scientific">Caerostris extrusa</name>
    <name type="common">Bark spider</name>
    <name type="synonym">Caerostris bankana</name>
    <dbReference type="NCBI Taxonomy" id="172846"/>
    <lineage>
        <taxon>Eukaryota</taxon>
        <taxon>Metazoa</taxon>
        <taxon>Ecdysozoa</taxon>
        <taxon>Arthropoda</taxon>
        <taxon>Chelicerata</taxon>
        <taxon>Arachnida</taxon>
        <taxon>Araneae</taxon>
        <taxon>Araneomorphae</taxon>
        <taxon>Entelegynae</taxon>
        <taxon>Araneoidea</taxon>
        <taxon>Araneidae</taxon>
        <taxon>Caerostris</taxon>
    </lineage>
</organism>
<evidence type="ECO:0000313" key="2">
    <source>
        <dbReference type="Proteomes" id="UP001054945"/>
    </source>
</evidence>
<dbReference type="AlphaFoldDB" id="A0AAV4TB14"/>
<protein>
    <submittedName>
        <fullName evidence="1">Uncharacterized protein</fullName>
    </submittedName>
</protein>
<gene>
    <name evidence="1" type="ORF">CEXT_618121</name>
</gene>
<name>A0AAV4TB14_CAEEX</name>
<proteinExistence type="predicted"/>